<evidence type="ECO:0000256" key="8">
    <source>
        <dbReference type="ARBA" id="ARBA00023136"/>
    </source>
</evidence>
<feature type="transmembrane region" description="Helical" evidence="9">
    <location>
        <begin position="535"/>
        <end position="554"/>
    </location>
</feature>
<dbReference type="EMBL" id="JAKNSF020000257">
    <property type="protein sequence ID" value="KAK7705073.1"/>
    <property type="molecule type" value="Genomic_DNA"/>
</dbReference>
<sequence length="839" mass="94493">MPFNIRKPFARRTTDHPVIEENVPGNVNQVDADGKAVPHTDNSAQDDGAISSSVDQLKKFKKTHQWDYNLDYDTIEAATKVAETDDVEKKANFEHALLEEDSPYFEVRATVRNYDEEMPANTIRAWIIGLTATTIVSAVNLLFSLRNPSISIYVYVVQLLAYPVGCGMARSHSQAFAAKVLPNHQFNTFGLKWNLNPGPFNMKEHAIIVMMSSVSIQGGVAYATDVLLAQQVFYKQNFGWGFQMLLVLTTQCVGFGMAGIVRRFLVWPAAMIWPQTLAQTALMYTLHDHKPTDPATSNGWSIGRYRYFLYVFAGSFTWYWFPGWIAQGLTYFDWICWIAPNNMVVNQIFGNNAGFGLLPITFDWTIMTAFIGSPLPYPLFSIVNTLIGVFIFFLVAGLGVFYTNTWWVQYLPIASTHSFDNTGSAYNVTKILTPEKTLDVAAYQQYSPLFLGTFFSLTYGVSFGALSSVIVHTIIFHGPEIIERWKLARNQDADVHLKMMRKYRDTPNWWYYALFAVLFALSLVTVLVWDTHLTWWALIIAFLLSIVFLVPIGMVQGITNTQLGLNVLTEFIVGYMLPGRPIAMMLFKTFGYITMAQALYFIQDMKFGHYLKVPPRITFTAQVVACVWSCIVQVAVFNWALGTIPGICESDQPNGYTCPGASVFYTASVVWGVIGPARVFGAGGIYSSLQWYWLLGAALPVITWFLAKRFPRSSIRYLHWPLIFGGTGWIPPATVYIYLCWGAVGVFFNGFIKRRFRGWWAHYNYITSAGLDTGLYICTLLIFFALILPQKVNPPQWFMNPPADGNPNITNAFNNLDTQGASIPLTVADGETFGPTTWK</sequence>
<feature type="transmembrane region" description="Helical" evidence="9">
    <location>
        <begin position="454"/>
        <end position="476"/>
    </location>
</feature>
<keyword evidence="4 9" id="KW-0812">Transmembrane</keyword>
<feature type="transmembrane region" description="Helical" evidence="9">
    <location>
        <begin position="206"/>
        <end position="228"/>
    </location>
</feature>
<keyword evidence="3" id="KW-0813">Transport</keyword>
<evidence type="ECO:0000256" key="1">
    <source>
        <dbReference type="ARBA" id="ARBA00004141"/>
    </source>
</evidence>
<feature type="transmembrane region" description="Helical" evidence="9">
    <location>
        <begin position="583"/>
        <end position="602"/>
    </location>
</feature>
<comment type="subcellular location">
    <subcellularLocation>
        <location evidence="1">Membrane</location>
        <topology evidence="1">Multi-pass membrane protein</topology>
    </subcellularLocation>
</comment>
<evidence type="ECO:0000256" key="7">
    <source>
        <dbReference type="ARBA" id="ARBA00022989"/>
    </source>
</evidence>
<feature type="transmembrane region" description="Helical" evidence="9">
    <location>
        <begin position="307"/>
        <end position="325"/>
    </location>
</feature>
<gene>
    <name evidence="10" type="ORF">SLS63_014193</name>
</gene>
<feature type="transmembrane region" description="Helical" evidence="9">
    <location>
        <begin position="353"/>
        <end position="372"/>
    </location>
</feature>
<evidence type="ECO:0000256" key="9">
    <source>
        <dbReference type="SAM" id="Phobius"/>
    </source>
</evidence>
<evidence type="ECO:0000313" key="10">
    <source>
        <dbReference type="EMBL" id="KAK7705073.1"/>
    </source>
</evidence>
<feature type="transmembrane region" description="Helical" evidence="9">
    <location>
        <begin position="763"/>
        <end position="788"/>
    </location>
</feature>
<protein>
    <recommendedName>
        <fullName evidence="12">Small oligopeptide transporter</fullName>
    </recommendedName>
</protein>
<evidence type="ECO:0008006" key="12">
    <source>
        <dbReference type="Google" id="ProtNLM"/>
    </source>
</evidence>
<feature type="transmembrane region" description="Helical" evidence="9">
    <location>
        <begin position="379"/>
        <end position="402"/>
    </location>
</feature>
<dbReference type="NCBIfam" id="TIGR00727">
    <property type="entry name" value="ISP4_OPT"/>
    <property type="match status" value="1"/>
</dbReference>
<evidence type="ECO:0000313" key="11">
    <source>
        <dbReference type="Proteomes" id="UP001430848"/>
    </source>
</evidence>
<feature type="transmembrane region" description="Helical" evidence="9">
    <location>
        <begin position="661"/>
        <end position="679"/>
    </location>
</feature>
<evidence type="ECO:0000256" key="3">
    <source>
        <dbReference type="ARBA" id="ARBA00022448"/>
    </source>
</evidence>
<keyword evidence="6" id="KW-0653">Protein transport</keyword>
<feature type="transmembrane region" description="Helical" evidence="9">
    <location>
        <begin position="123"/>
        <end position="143"/>
    </location>
</feature>
<dbReference type="Proteomes" id="UP001430848">
    <property type="component" value="Unassembled WGS sequence"/>
</dbReference>
<keyword evidence="5" id="KW-0571">Peptide transport</keyword>
<evidence type="ECO:0000256" key="4">
    <source>
        <dbReference type="ARBA" id="ARBA00022692"/>
    </source>
</evidence>
<feature type="transmembrane region" description="Helical" evidence="9">
    <location>
        <begin position="240"/>
        <end position="260"/>
    </location>
</feature>
<dbReference type="InterPro" id="IPR004648">
    <property type="entry name" value="Oligpept_transpt"/>
</dbReference>
<feature type="transmembrane region" description="Helical" evidence="9">
    <location>
        <begin position="730"/>
        <end position="751"/>
    </location>
</feature>
<keyword evidence="7 9" id="KW-1133">Transmembrane helix</keyword>
<feature type="transmembrane region" description="Helical" evidence="9">
    <location>
        <begin position="561"/>
        <end position="577"/>
    </location>
</feature>
<proteinExistence type="inferred from homology"/>
<feature type="transmembrane region" description="Helical" evidence="9">
    <location>
        <begin position="266"/>
        <end position="286"/>
    </location>
</feature>
<evidence type="ECO:0000256" key="2">
    <source>
        <dbReference type="ARBA" id="ARBA00008807"/>
    </source>
</evidence>
<feature type="transmembrane region" description="Helical" evidence="9">
    <location>
        <begin position="150"/>
        <end position="170"/>
    </location>
</feature>
<organism evidence="10 11">
    <name type="scientific">Diaporthe eres</name>
    <name type="common">Phomopsis oblonga</name>
    <dbReference type="NCBI Taxonomy" id="83184"/>
    <lineage>
        <taxon>Eukaryota</taxon>
        <taxon>Fungi</taxon>
        <taxon>Dikarya</taxon>
        <taxon>Ascomycota</taxon>
        <taxon>Pezizomycotina</taxon>
        <taxon>Sordariomycetes</taxon>
        <taxon>Sordariomycetidae</taxon>
        <taxon>Diaporthales</taxon>
        <taxon>Diaporthaceae</taxon>
        <taxon>Diaporthe</taxon>
        <taxon>Diaporthe eres species complex</taxon>
    </lineage>
</organism>
<feature type="transmembrane region" description="Helical" evidence="9">
    <location>
        <begin position="509"/>
        <end position="529"/>
    </location>
</feature>
<reference evidence="10 11" key="1">
    <citation type="submission" date="2024-02" db="EMBL/GenBank/DDBJ databases">
        <title>De novo assembly and annotation of 12 fungi associated with fruit tree decline syndrome in Ontario, Canada.</title>
        <authorList>
            <person name="Sulman M."/>
            <person name="Ellouze W."/>
            <person name="Ilyukhin E."/>
        </authorList>
    </citation>
    <scope>NUCLEOTIDE SEQUENCE [LARGE SCALE GENOMIC DNA]</scope>
    <source>
        <strain evidence="10 11">M169</strain>
    </source>
</reference>
<dbReference type="NCBIfam" id="TIGR00728">
    <property type="entry name" value="OPT_sfam"/>
    <property type="match status" value="1"/>
</dbReference>
<keyword evidence="8 9" id="KW-0472">Membrane</keyword>
<dbReference type="InterPro" id="IPR004813">
    <property type="entry name" value="OPT"/>
</dbReference>
<name>A0ABR1NL53_DIAER</name>
<dbReference type="PANTHER" id="PTHR22601">
    <property type="entry name" value="ISP4 LIKE PROTEIN"/>
    <property type="match status" value="1"/>
</dbReference>
<feature type="transmembrane region" description="Helical" evidence="9">
    <location>
        <begin position="623"/>
        <end position="641"/>
    </location>
</feature>
<evidence type="ECO:0000256" key="5">
    <source>
        <dbReference type="ARBA" id="ARBA00022856"/>
    </source>
</evidence>
<feature type="transmembrane region" description="Helical" evidence="9">
    <location>
        <begin position="691"/>
        <end position="710"/>
    </location>
</feature>
<comment type="caution">
    <text evidence="10">The sequence shown here is derived from an EMBL/GenBank/DDBJ whole genome shotgun (WGS) entry which is preliminary data.</text>
</comment>
<keyword evidence="11" id="KW-1185">Reference proteome</keyword>
<evidence type="ECO:0000256" key="6">
    <source>
        <dbReference type="ARBA" id="ARBA00022927"/>
    </source>
</evidence>
<accession>A0ABR1NL53</accession>
<dbReference type="Pfam" id="PF03169">
    <property type="entry name" value="OPT"/>
    <property type="match status" value="1"/>
</dbReference>
<comment type="similarity">
    <text evidence="2">Belongs to the oligopeptide OPT transporter family.</text>
</comment>